<dbReference type="PROSITE" id="PS51257">
    <property type="entry name" value="PROKAR_LIPOPROTEIN"/>
    <property type="match status" value="1"/>
</dbReference>
<feature type="signal peptide" evidence="1">
    <location>
        <begin position="1"/>
        <end position="19"/>
    </location>
</feature>
<accession>A0ABU7WGA4</accession>
<feature type="chain" id="PRO_5046945591" description="Lipoprotein" evidence="1">
    <location>
        <begin position="20"/>
        <end position="138"/>
    </location>
</feature>
<keyword evidence="3" id="KW-1185">Reference proteome</keyword>
<dbReference type="EMBL" id="JAZHBM010000002">
    <property type="protein sequence ID" value="MEF3082625.1"/>
    <property type="molecule type" value="Genomic_DNA"/>
</dbReference>
<evidence type="ECO:0000313" key="2">
    <source>
        <dbReference type="EMBL" id="MEF3082625.1"/>
    </source>
</evidence>
<keyword evidence="1" id="KW-0732">Signal</keyword>
<evidence type="ECO:0000313" key="3">
    <source>
        <dbReference type="Proteomes" id="UP001358324"/>
    </source>
</evidence>
<sequence length="138" mass="14842">MSRGALGALLALLAITACAHRPVTPNDLVRFEPPLPGMEDIWLTGESSGRLAYRGGCFRLEHSTPPGDVTILWPHDYRAVVRSDGRRGVMDTEGNVAFAGERVRLGGGGGSEILPERVVRRDIALACGGPYASGWLRF</sequence>
<organism evidence="2 3">
    <name type="scientific">Luteimonas flava</name>
    <dbReference type="NCBI Taxonomy" id="3115822"/>
    <lineage>
        <taxon>Bacteria</taxon>
        <taxon>Pseudomonadati</taxon>
        <taxon>Pseudomonadota</taxon>
        <taxon>Gammaproteobacteria</taxon>
        <taxon>Lysobacterales</taxon>
        <taxon>Lysobacteraceae</taxon>
        <taxon>Luteimonas</taxon>
    </lineage>
</organism>
<dbReference type="RefSeq" id="WP_332078345.1">
    <property type="nucleotide sequence ID" value="NZ_JAZHBM010000002.1"/>
</dbReference>
<proteinExistence type="predicted"/>
<dbReference type="Proteomes" id="UP001358324">
    <property type="component" value="Unassembled WGS sequence"/>
</dbReference>
<name>A0ABU7WGA4_9GAMM</name>
<evidence type="ECO:0008006" key="4">
    <source>
        <dbReference type="Google" id="ProtNLM"/>
    </source>
</evidence>
<evidence type="ECO:0000256" key="1">
    <source>
        <dbReference type="SAM" id="SignalP"/>
    </source>
</evidence>
<comment type="caution">
    <text evidence="2">The sequence shown here is derived from an EMBL/GenBank/DDBJ whole genome shotgun (WGS) entry which is preliminary data.</text>
</comment>
<protein>
    <recommendedName>
        <fullName evidence="4">Lipoprotein</fullName>
    </recommendedName>
</protein>
<gene>
    <name evidence="2" type="ORF">V3391_10455</name>
</gene>
<reference evidence="2 3" key="1">
    <citation type="submission" date="2024-01" db="EMBL/GenBank/DDBJ databases">
        <title>Novel species of the genus Luteimonas isolated from rivers.</title>
        <authorList>
            <person name="Lu H."/>
        </authorList>
    </citation>
    <scope>NUCLEOTIDE SEQUENCE [LARGE SCALE GENOMIC DNA]</scope>
    <source>
        <strain evidence="2 3">SMYT11W</strain>
    </source>
</reference>